<dbReference type="EMBL" id="JAFBCY010000002">
    <property type="protein sequence ID" value="MBM7851390.1"/>
    <property type="molecule type" value="Genomic_DNA"/>
</dbReference>
<evidence type="ECO:0000256" key="2">
    <source>
        <dbReference type="ARBA" id="ARBA00023143"/>
    </source>
</evidence>
<dbReference type="Proteomes" id="UP001143400">
    <property type="component" value="Unassembled WGS sequence"/>
</dbReference>
<keyword evidence="2 3" id="KW-0975">Bacterial flagellum</keyword>
<reference evidence="6" key="1">
    <citation type="journal article" date="2014" name="Int. J. Syst. Evol. Microbiol.">
        <title>Complete genome sequence of Corynebacterium casei LMG S-19264T (=DSM 44701T), isolated from a smear-ripened cheese.</title>
        <authorList>
            <consortium name="US DOE Joint Genome Institute (JGI-PGF)"/>
            <person name="Walter F."/>
            <person name="Albersmeier A."/>
            <person name="Kalinowski J."/>
            <person name="Ruckert C."/>
        </authorList>
    </citation>
    <scope>NUCLEOTIDE SEQUENCE</scope>
    <source>
        <strain evidence="6">VKM B-1606</strain>
    </source>
</reference>
<evidence type="ECO:0000256" key="1">
    <source>
        <dbReference type="ARBA" id="ARBA00005709"/>
    </source>
</evidence>
<dbReference type="Gene3D" id="3.30.70.2120">
    <property type="match status" value="1"/>
</dbReference>
<gene>
    <name evidence="6" type="ORF">GCM10008170_04660</name>
    <name evidence="7" type="ORF">JOD31_001615</name>
</gene>
<comment type="subcellular location">
    <subcellularLocation>
        <location evidence="3">Secreted</location>
    </subcellularLocation>
    <subcellularLocation>
        <location evidence="3">Bacterial flagellum</location>
    </subcellularLocation>
</comment>
<organism evidence="6 9">
    <name type="scientific">Methylopila capsulata</name>
    <dbReference type="NCBI Taxonomy" id="61654"/>
    <lineage>
        <taxon>Bacteria</taxon>
        <taxon>Pseudomonadati</taxon>
        <taxon>Pseudomonadota</taxon>
        <taxon>Alphaproteobacteria</taxon>
        <taxon>Hyphomicrobiales</taxon>
        <taxon>Methylopilaceae</taxon>
        <taxon>Methylopila</taxon>
    </lineage>
</organism>
<dbReference type="GO" id="GO:0009288">
    <property type="term" value="C:bacterial-type flagellum"/>
    <property type="evidence" value="ECO:0007669"/>
    <property type="project" value="UniProtKB-SubCell"/>
</dbReference>
<evidence type="ECO:0000259" key="4">
    <source>
        <dbReference type="Pfam" id="PF00669"/>
    </source>
</evidence>
<name>A0A9W6MQQ1_9HYPH</name>
<dbReference type="InterPro" id="IPR046358">
    <property type="entry name" value="Flagellin_C"/>
</dbReference>
<dbReference type="Pfam" id="PF00700">
    <property type="entry name" value="Flagellin_C"/>
    <property type="match status" value="1"/>
</dbReference>
<dbReference type="AlphaFoldDB" id="A0A9W6MQQ1"/>
<dbReference type="GO" id="GO:0005198">
    <property type="term" value="F:structural molecule activity"/>
    <property type="evidence" value="ECO:0007669"/>
    <property type="project" value="UniProtKB-UniRule"/>
</dbReference>
<dbReference type="Pfam" id="PF00669">
    <property type="entry name" value="Flagellin_N"/>
    <property type="match status" value="1"/>
</dbReference>
<comment type="caution">
    <text evidence="6">The sequence shown here is derived from an EMBL/GenBank/DDBJ whole genome shotgun (WGS) entry which is preliminary data.</text>
</comment>
<dbReference type="InterPro" id="IPR001029">
    <property type="entry name" value="Flagellin_N"/>
</dbReference>
<dbReference type="Pfam" id="PF07196">
    <property type="entry name" value="Flagellin_IN"/>
    <property type="match status" value="1"/>
</dbReference>
<dbReference type="InterPro" id="IPR001492">
    <property type="entry name" value="Flagellin"/>
</dbReference>
<evidence type="ECO:0000313" key="9">
    <source>
        <dbReference type="Proteomes" id="UP001143400"/>
    </source>
</evidence>
<dbReference type="InterPro" id="IPR010810">
    <property type="entry name" value="Flagellin_hook_IN_motif"/>
</dbReference>
<evidence type="ECO:0000259" key="5">
    <source>
        <dbReference type="Pfam" id="PF00700"/>
    </source>
</evidence>
<dbReference type="EMBL" id="BSFF01000001">
    <property type="protein sequence ID" value="GLK54447.1"/>
    <property type="molecule type" value="Genomic_DNA"/>
</dbReference>
<protein>
    <recommendedName>
        <fullName evidence="3">Flagellin</fullName>
    </recommendedName>
</protein>
<dbReference type="SUPFAM" id="SSF64518">
    <property type="entry name" value="Phase 1 flagellin"/>
    <property type="match status" value="1"/>
</dbReference>
<sequence>MSDVTLNSAVRSNLRTLQSTTDLMARTEERLSTGKKVNSALDNPSSFFTAQSLDRRAGDLSNLLDSVSSSVQTIEAADNGISAISDLVTQMKSTARSAQQSDSAIAAKASFTSGAITGASSSNLLGAGAEVDGTADLSAFTAAAGDAGNLVINGETIAIAAADEGTDVVDKINAKTADTGVTATLGDDGKLQLSAKAGETLEVGSGSTAATLTALGLTAGTTNSESGLTGKTLEVTVGDGSKKTITFGNGDGEVSSLDELNKALADSNAKASLTSDGKLTIETTNAYGSSDLTIGGTAVSTDGTAAAGEVFDLASSASTTAEAVLDDDGKSTRQDYVNDYNDLKSQISELAKDASYNGVNLLNGDDLSVTFNEDGSSKLEIGGVDIMDVLSLDDIDIESFLDSSKIEKVVGKLNDALNSLDSLSSRLGSQLSVVETRESFTKDMIGTLEDGSYALTGADTNEEAANLATLQTRQSLITSSLSISTSQEQNVLQLIQ</sequence>
<keyword evidence="8" id="KW-1185">Reference proteome</keyword>
<feature type="domain" description="Flagellin C-terminal" evidence="5">
    <location>
        <begin position="412"/>
        <end position="495"/>
    </location>
</feature>
<dbReference type="RefSeq" id="WP_204949807.1">
    <property type="nucleotide sequence ID" value="NZ_BSFF01000001.1"/>
</dbReference>
<accession>A0A9W6MQQ1</accession>
<dbReference type="PANTHER" id="PTHR42792:SF2">
    <property type="entry name" value="FLAGELLIN"/>
    <property type="match status" value="1"/>
</dbReference>
<proteinExistence type="inferred from homology"/>
<feature type="domain" description="Flagellin N-terminal" evidence="4">
    <location>
        <begin position="7"/>
        <end position="107"/>
    </location>
</feature>
<comment type="similarity">
    <text evidence="1 3">Belongs to the bacterial flagellin family.</text>
</comment>
<reference evidence="6" key="3">
    <citation type="submission" date="2023-01" db="EMBL/GenBank/DDBJ databases">
        <authorList>
            <person name="Sun Q."/>
            <person name="Evtushenko L."/>
        </authorList>
    </citation>
    <scope>NUCLEOTIDE SEQUENCE</scope>
    <source>
        <strain evidence="6">VKM B-1606</strain>
    </source>
</reference>
<evidence type="ECO:0000313" key="7">
    <source>
        <dbReference type="EMBL" id="MBM7851390.1"/>
    </source>
</evidence>
<dbReference type="Gene3D" id="1.20.1330.10">
    <property type="entry name" value="f41 fragment of flagellin, N-terminal domain"/>
    <property type="match status" value="1"/>
</dbReference>
<evidence type="ECO:0000313" key="8">
    <source>
        <dbReference type="Proteomes" id="UP000758856"/>
    </source>
</evidence>
<evidence type="ECO:0000313" key="6">
    <source>
        <dbReference type="EMBL" id="GLK54447.1"/>
    </source>
</evidence>
<reference evidence="7 8" key="2">
    <citation type="submission" date="2021-01" db="EMBL/GenBank/DDBJ databases">
        <title>Genomic Encyclopedia of Type Strains, Phase IV (KMG-IV): sequencing the most valuable type-strain genomes for metagenomic binning, comparative biology and taxonomic classification.</title>
        <authorList>
            <person name="Goeker M."/>
        </authorList>
    </citation>
    <scope>NUCLEOTIDE SEQUENCE [LARGE SCALE GENOMIC DNA]</scope>
    <source>
        <strain evidence="7 8">DSM 6130</strain>
    </source>
</reference>
<dbReference type="PANTHER" id="PTHR42792">
    <property type="entry name" value="FLAGELLIN"/>
    <property type="match status" value="1"/>
</dbReference>
<dbReference type="Proteomes" id="UP000758856">
    <property type="component" value="Unassembled WGS sequence"/>
</dbReference>
<keyword evidence="3" id="KW-0964">Secreted</keyword>
<dbReference type="GO" id="GO:0005576">
    <property type="term" value="C:extracellular region"/>
    <property type="evidence" value="ECO:0007669"/>
    <property type="project" value="UniProtKB-SubCell"/>
</dbReference>
<evidence type="ECO:0000256" key="3">
    <source>
        <dbReference type="RuleBase" id="RU362073"/>
    </source>
</evidence>
<comment type="function">
    <text evidence="3">Flagellin is the subunit protein which polymerizes to form the filaments of bacterial flagella.</text>
</comment>